<dbReference type="InterPro" id="IPR011460">
    <property type="entry name" value="Lcl_C"/>
</dbReference>
<dbReference type="EMBL" id="CP024847">
    <property type="protein sequence ID" value="AUR52611.1"/>
    <property type="molecule type" value="Genomic_DNA"/>
</dbReference>
<evidence type="ECO:0000256" key="1">
    <source>
        <dbReference type="SAM" id="MobiDB-lite"/>
    </source>
</evidence>
<keyword evidence="4" id="KW-1185">Reference proteome</keyword>
<feature type="compositionally biased region" description="Pro residues" evidence="1">
    <location>
        <begin position="394"/>
        <end position="415"/>
    </location>
</feature>
<sequence>MLVKKVITGNNKMNLQQLDKKLSLKQIVSLLLTSALATACSNSGGGSNGNNNGGNGDVSSLQLVAPKTIYSLPSESGAGYIVINNPTGSAVKNLSYRLNYQTGSGTSAEIDPASAAECAVVAAYSQCNIKVTIPAGTVAGSIGVSADNSGTSLLSKLGRSLKADTVKNVAYSGIEQAAYNSLSGADGVTLSYYHTVINGTPYILVSGLVASANAGSFNNVVLVDSNNNPIPNQQLIAGSGSYTQGKTFSVLLPAPSGNNLSQTIKVQTQQVNNGQTTVVSTATTSSTLTTKENIGIAEMLPSAVYLTSSSPEQTISFVNTGDAMAQLQELTANNPNIEIVFNPTSLASGGITSAVLRLKNPEIAGTSGNISLSYNNGQEQTVTSGIVDQNVNPAPSPSPTPPPTPPTPPPPPPAPRAGLTAAINPDSQFYVTTASPSTTRQLTLTNTGDTDETAIIFTLPANFTISNGADPATACAVTNPTSPATISNTLQPGSSCTVTVTYNNSTATSQGTDNISIAYNYNGATPAPSPTTAAVSYQVTQSTASLSVSPSSHNFGSIVNNNTDASADVEFTITNSGDIATDGTSFTRTITGTNNTMFTLNNTGIAEQDQCSTSLAAGASCKVNVKFGPTATAVNPASATLNANYIPYSGQGSTAATSSLSGVSVSAASINITGPVASGFSGTGVSGDPYVVITNNSGTLTYTFTNTGTQDATDFYVTNSTLPTGYTRSGGTCASSSTGTNLPNTGGSNTCTVIYTINSGTAGTNNFNQNVMTEHWTDGANPSGTSQAVGSNLTYVTVQAPPALSIAISSIAGTSSSVMGTTPITFTATISGSGSSTLSATLANSVTGTIVSNPSPCALDTSGTTSCTFSIIPWNTAGFANSIVGTPGYDPFTPIGTDITLSATNGASITGVTANTINYIITTPYVYLAADVPGNATTAGTGITWGTGGAVATRFTVGSGLEANCITDNLTGLMWPKNGIIGFKATSTGGPITQPDYANTDPTLNYLSWANAATAISNMNAATINLCGHNDWYLPTVNDLASLINDAYVGDQGAWLSLQGFQNVRADNYWSSSFYAPFTDFAWFVYFTDGVVAARDITRDNFVWPVRLVQ</sequence>
<evidence type="ECO:0000313" key="3">
    <source>
        <dbReference type="EMBL" id="AUR52611.1"/>
    </source>
</evidence>
<name>A0A2I7N843_9NEIS</name>
<dbReference type="Pfam" id="PF07603">
    <property type="entry name" value="Lcl_C"/>
    <property type="match status" value="1"/>
</dbReference>
<feature type="domain" description="Lcl C-terminal" evidence="2">
    <location>
        <begin position="965"/>
        <end position="1107"/>
    </location>
</feature>
<gene>
    <name evidence="3" type="ORF">CUN60_09990</name>
</gene>
<dbReference type="AlphaFoldDB" id="A0A2I7N843"/>
<dbReference type="InterPro" id="IPR013783">
    <property type="entry name" value="Ig-like_fold"/>
</dbReference>
<dbReference type="KEGG" id="nba:CUN60_09990"/>
<organism evidence="3 4">
    <name type="scientific">Aquella oligotrophica</name>
    <dbReference type="NCBI Taxonomy" id="2067065"/>
    <lineage>
        <taxon>Bacteria</taxon>
        <taxon>Pseudomonadati</taxon>
        <taxon>Pseudomonadota</taxon>
        <taxon>Betaproteobacteria</taxon>
        <taxon>Neisseriales</taxon>
        <taxon>Neisseriaceae</taxon>
        <taxon>Aquella</taxon>
    </lineage>
</organism>
<dbReference type="Proteomes" id="UP000236655">
    <property type="component" value="Chromosome"/>
</dbReference>
<evidence type="ECO:0000259" key="2">
    <source>
        <dbReference type="Pfam" id="PF07603"/>
    </source>
</evidence>
<proteinExistence type="predicted"/>
<feature type="region of interest" description="Disordered" evidence="1">
    <location>
        <begin position="387"/>
        <end position="418"/>
    </location>
</feature>
<evidence type="ECO:0000313" key="4">
    <source>
        <dbReference type="Proteomes" id="UP000236655"/>
    </source>
</evidence>
<protein>
    <recommendedName>
        <fullName evidence="2">Lcl C-terminal domain-containing protein</fullName>
    </recommendedName>
</protein>
<accession>A0A2I7N843</accession>
<dbReference type="Gene3D" id="2.60.40.10">
    <property type="entry name" value="Immunoglobulins"/>
    <property type="match status" value="2"/>
</dbReference>
<reference evidence="4" key="1">
    <citation type="submission" date="2017-11" db="EMBL/GenBank/DDBJ databases">
        <authorList>
            <person name="Chan K.G."/>
            <person name="Lee L.S."/>
        </authorList>
    </citation>
    <scope>NUCLEOTIDE SEQUENCE [LARGE SCALE GENOMIC DNA]</scope>
    <source>
        <strain evidence="4">DSM 100970</strain>
    </source>
</reference>